<dbReference type="AlphaFoldDB" id="A0A395MDK4"/>
<reference evidence="1 2" key="1">
    <citation type="journal article" date="2018" name="PLoS Pathog.">
        <title>Evolution of structural diversity of trichothecenes, a family of toxins produced by plant pathogenic and entomopathogenic fungi.</title>
        <authorList>
            <person name="Proctor R.H."/>
            <person name="McCormick S.P."/>
            <person name="Kim H.S."/>
            <person name="Cardoza R.E."/>
            <person name="Stanley A.M."/>
            <person name="Lindo L."/>
            <person name="Kelly A."/>
            <person name="Brown D.W."/>
            <person name="Lee T."/>
            <person name="Vaughan M.M."/>
            <person name="Alexander N.J."/>
            <person name="Busman M."/>
            <person name="Gutierrez S."/>
        </authorList>
    </citation>
    <scope>NUCLEOTIDE SEQUENCE [LARGE SCALE GENOMIC DNA]</scope>
    <source>
        <strain evidence="1 2">NRRL 13405</strain>
    </source>
</reference>
<accession>A0A395MDK4</accession>
<keyword evidence="2" id="KW-1185">Reference proteome</keyword>
<organism evidence="1 2">
    <name type="scientific">Fusarium flagelliforme</name>
    <dbReference type="NCBI Taxonomy" id="2675880"/>
    <lineage>
        <taxon>Eukaryota</taxon>
        <taxon>Fungi</taxon>
        <taxon>Dikarya</taxon>
        <taxon>Ascomycota</taxon>
        <taxon>Pezizomycotina</taxon>
        <taxon>Sordariomycetes</taxon>
        <taxon>Hypocreomycetidae</taxon>
        <taxon>Hypocreales</taxon>
        <taxon>Nectriaceae</taxon>
        <taxon>Fusarium</taxon>
        <taxon>Fusarium incarnatum-equiseti species complex</taxon>
    </lineage>
</organism>
<dbReference type="OrthoDB" id="5290015at2759"/>
<protein>
    <submittedName>
        <fullName evidence="1">Uncharacterized protein</fullName>
    </submittedName>
</protein>
<dbReference type="Proteomes" id="UP000265631">
    <property type="component" value="Unassembled WGS sequence"/>
</dbReference>
<evidence type="ECO:0000313" key="2">
    <source>
        <dbReference type="Proteomes" id="UP000265631"/>
    </source>
</evidence>
<dbReference type="EMBL" id="PXXK01000327">
    <property type="protein sequence ID" value="RFN46002.1"/>
    <property type="molecule type" value="Genomic_DNA"/>
</dbReference>
<sequence length="361" mass="39908">MSMPRDFTVNGIGLLGIIVQDQGRHEPLQENTSEFTGLAFAIHAGVSILEKPQGRQSLREVGLNVVQAWANRPGGFKFGGDPNQMPRYVDAFLQAIRKDFPRVILSDVGGPDVIAETRRIPGTPGWNGNLFQYKPKSATGLIFNKRRVHQMASAANQSSGSTNGKKMASRYRTFLFMLAVATAHELTHCFVGYLAQGQDSIGSYTPPRVTFLNYTGVEDENGDPQTGESGRWLENYLFGGSIEFYKDTSDDGDQAGIPYILNSRSVAKRIHPDCVLQLVTKINEFRDFPFKTSGKELSYQDRRAKGLLSLGSTEATGVQASGTFMRALREGPRVLHNISASELCRVPLEPRRVLRTSQVVY</sequence>
<proteinExistence type="predicted"/>
<evidence type="ECO:0000313" key="1">
    <source>
        <dbReference type="EMBL" id="RFN46002.1"/>
    </source>
</evidence>
<gene>
    <name evidence="1" type="ORF">FIE12Z_9753</name>
</gene>
<comment type="caution">
    <text evidence="1">The sequence shown here is derived from an EMBL/GenBank/DDBJ whole genome shotgun (WGS) entry which is preliminary data.</text>
</comment>
<name>A0A395MDK4_9HYPO</name>